<proteinExistence type="predicted"/>
<reference evidence="1" key="1">
    <citation type="submission" date="2023-08" db="EMBL/GenBank/DDBJ databases">
        <title>Black Yeasts Isolated from many extreme environments.</title>
        <authorList>
            <person name="Coleine C."/>
            <person name="Stajich J.E."/>
            <person name="Selbmann L."/>
        </authorList>
    </citation>
    <scope>NUCLEOTIDE SEQUENCE</scope>
    <source>
        <strain evidence="1">CCFEE 5810</strain>
    </source>
</reference>
<dbReference type="EMBL" id="JAVRQU010000001">
    <property type="protein sequence ID" value="KAK5708277.1"/>
    <property type="molecule type" value="Genomic_DNA"/>
</dbReference>
<accession>A0AAN7VXX4</accession>
<protein>
    <recommendedName>
        <fullName evidence="3">F-box domain-containing protein</fullName>
    </recommendedName>
</protein>
<gene>
    <name evidence="1" type="ORF">LTR97_000817</name>
</gene>
<dbReference type="Proteomes" id="UP001310594">
    <property type="component" value="Unassembled WGS sequence"/>
</dbReference>
<evidence type="ECO:0008006" key="3">
    <source>
        <dbReference type="Google" id="ProtNLM"/>
    </source>
</evidence>
<name>A0AAN7VXX4_9PEZI</name>
<dbReference type="AlphaFoldDB" id="A0AAN7VXX4"/>
<organism evidence="1 2">
    <name type="scientific">Elasticomyces elasticus</name>
    <dbReference type="NCBI Taxonomy" id="574655"/>
    <lineage>
        <taxon>Eukaryota</taxon>
        <taxon>Fungi</taxon>
        <taxon>Dikarya</taxon>
        <taxon>Ascomycota</taxon>
        <taxon>Pezizomycotina</taxon>
        <taxon>Dothideomycetes</taxon>
        <taxon>Dothideomycetidae</taxon>
        <taxon>Mycosphaerellales</taxon>
        <taxon>Teratosphaeriaceae</taxon>
        <taxon>Elasticomyces</taxon>
    </lineage>
</organism>
<evidence type="ECO:0000313" key="2">
    <source>
        <dbReference type="Proteomes" id="UP001310594"/>
    </source>
</evidence>
<sequence>MAANQVLQLPELLEPILLAPSTRDLLFAQKVCMTWKTTMDRSQAIQKALFFMPGAVDDVDIKSNCPIMFPGSGVVAINSLLINTSIAGRKGALVISPQDRNINRSCLRMFLTQPPITTRLSFYVATVATSYEERTGGLCLSSDDTFASLVKQYLAWVKDIGDGHVWLTELR</sequence>
<evidence type="ECO:0000313" key="1">
    <source>
        <dbReference type="EMBL" id="KAK5708277.1"/>
    </source>
</evidence>
<comment type="caution">
    <text evidence="1">The sequence shown here is derived from an EMBL/GenBank/DDBJ whole genome shotgun (WGS) entry which is preliminary data.</text>
</comment>